<proteinExistence type="inferred from homology"/>
<dbReference type="InterPro" id="IPR002934">
    <property type="entry name" value="Polymerase_NTP_transf_dom"/>
</dbReference>
<dbReference type="PANTHER" id="PTHR11258">
    <property type="entry name" value="2-5 OLIGOADENYLATE SYNTHETASE"/>
    <property type="match status" value="1"/>
</dbReference>
<dbReference type="GO" id="GO:0001730">
    <property type="term" value="F:2'-5'-oligoadenylate synthetase activity"/>
    <property type="evidence" value="ECO:0007669"/>
    <property type="project" value="UniProtKB-EC"/>
</dbReference>
<dbReference type="GO" id="GO:0045087">
    <property type="term" value="P:innate immune response"/>
    <property type="evidence" value="ECO:0007669"/>
    <property type="project" value="UniProtKB-KW"/>
</dbReference>
<sequence>MEYQAERMKLYSTPSKRLDGYIGTNLHPSKEFQDNVCDAVNRICSFLKEKCDLYKDARVIKTIKAGSIGKGTTLDTSSDVDLVIFLSCFSSFQDQVEKREEVINDIEKNLKRCIQTIAFKVDIFPLKKGTRSLQLHFQAKKKTEVVEVDILPAYDALGQITFTYIPPLKVYIELIEANGLPGEFNTSFTELQRNFVKRCPTKLKDLLRLVKHWYKEIKKQSSTDSKFPPKFALELLTIYAWEEANGGEQFKTEEGFCTVMKLITQYQDLCLYWTKYYPLDNSKVGLHVKRKLMESRPVIIDPADPTANVAKAKTGAWDLLAQKAFDCLRQPCCMKDEQPIKPWNVQPTRHIKLTVKQDTGAPAFLSCNPFAPIKCIKEQFGKEGYICELYLEETGQANTALQDDKRLADYGIFFPTTLRLHYSTSQTLRCTVS</sequence>
<keyword evidence="3" id="KW-0391">Immunity</keyword>
<gene>
    <name evidence="9" type="primary">LOC117679087</name>
</gene>
<dbReference type="GO" id="GO:0051607">
    <property type="term" value="P:defense response to virus"/>
    <property type="evidence" value="ECO:0007669"/>
    <property type="project" value="UniProtKB-KW"/>
</dbReference>
<dbReference type="Pfam" id="PF01909">
    <property type="entry name" value="NTP_transf_2"/>
    <property type="match status" value="1"/>
</dbReference>
<dbReference type="InParanoid" id="A0A6P9DLN6"/>
<dbReference type="Gene3D" id="3.30.460.10">
    <property type="entry name" value="Beta Polymerase, domain 2"/>
    <property type="match status" value="1"/>
</dbReference>
<dbReference type="Gene3D" id="1.10.1410.20">
    <property type="entry name" value="2'-5'-oligoadenylate synthetase 1, domain 2"/>
    <property type="match status" value="1"/>
</dbReference>
<dbReference type="GO" id="GO:0005829">
    <property type="term" value="C:cytosol"/>
    <property type="evidence" value="ECO:0007669"/>
    <property type="project" value="TreeGrafter"/>
</dbReference>
<name>A0A6P9DLN6_PANGU</name>
<dbReference type="PANTHER" id="PTHR11258:SF7">
    <property type="entry name" value="2'-5'-OLIGOADENYLATE SYNTHASE-LIKE PROTEIN 2"/>
    <property type="match status" value="1"/>
</dbReference>
<organism evidence="8 9">
    <name type="scientific">Pantherophis guttatus</name>
    <name type="common">Corn snake</name>
    <name type="synonym">Elaphe guttata</name>
    <dbReference type="NCBI Taxonomy" id="94885"/>
    <lineage>
        <taxon>Eukaryota</taxon>
        <taxon>Metazoa</taxon>
        <taxon>Chordata</taxon>
        <taxon>Craniata</taxon>
        <taxon>Vertebrata</taxon>
        <taxon>Euteleostomi</taxon>
        <taxon>Lepidosauria</taxon>
        <taxon>Squamata</taxon>
        <taxon>Bifurcata</taxon>
        <taxon>Unidentata</taxon>
        <taxon>Episquamata</taxon>
        <taxon>Toxicofera</taxon>
        <taxon>Serpentes</taxon>
        <taxon>Colubroidea</taxon>
        <taxon>Colubridae</taxon>
        <taxon>Colubrinae</taxon>
        <taxon>Pantherophis</taxon>
    </lineage>
</organism>
<reference evidence="9" key="1">
    <citation type="submission" date="2025-08" db="UniProtKB">
        <authorList>
            <consortium name="RefSeq"/>
        </authorList>
    </citation>
    <scope>IDENTIFICATION</scope>
    <source>
        <tissue evidence="9">Blood</tissue>
    </source>
</reference>
<dbReference type="KEGG" id="pgut:117679087"/>
<evidence type="ECO:0000256" key="2">
    <source>
        <dbReference type="ARBA" id="ARBA00022588"/>
    </source>
</evidence>
<dbReference type="FunFam" id="1.10.1410.20:FF:000001">
    <property type="entry name" value="2'-5'-oligoadenylate synthetase 1"/>
    <property type="match status" value="1"/>
</dbReference>
<dbReference type="GO" id="GO:0003725">
    <property type="term" value="F:double-stranded RNA binding"/>
    <property type="evidence" value="ECO:0007669"/>
    <property type="project" value="TreeGrafter"/>
</dbReference>
<feature type="domain" description="Polymerase nucleotidyl transferase" evidence="6">
    <location>
        <begin position="43"/>
        <end position="117"/>
    </location>
</feature>
<evidence type="ECO:0000256" key="1">
    <source>
        <dbReference type="ARBA" id="ARBA00009526"/>
    </source>
</evidence>
<dbReference type="GO" id="GO:0016020">
    <property type="term" value="C:membrane"/>
    <property type="evidence" value="ECO:0007669"/>
    <property type="project" value="TreeGrafter"/>
</dbReference>
<evidence type="ECO:0000256" key="3">
    <source>
        <dbReference type="ARBA" id="ARBA00022859"/>
    </source>
</evidence>
<dbReference type="AlphaFoldDB" id="A0A6P9DLN6"/>
<dbReference type="FunFam" id="3.30.460.10:FF:000007">
    <property type="entry name" value="2'-5'-oligoadenylate synthetase 1"/>
    <property type="match status" value="1"/>
</dbReference>
<keyword evidence="2" id="KW-0399">Innate immunity</keyword>
<keyword evidence="5" id="KW-0051">Antiviral defense</keyword>
<evidence type="ECO:0000256" key="4">
    <source>
        <dbReference type="ARBA" id="ARBA00022884"/>
    </source>
</evidence>
<evidence type="ECO:0000259" key="7">
    <source>
        <dbReference type="Pfam" id="PF10421"/>
    </source>
</evidence>
<dbReference type="PROSITE" id="PS50152">
    <property type="entry name" value="25A_SYNTH_3"/>
    <property type="match status" value="1"/>
</dbReference>
<dbReference type="SUPFAM" id="SSF81301">
    <property type="entry name" value="Nucleotidyltransferase"/>
    <property type="match status" value="1"/>
</dbReference>
<dbReference type="InterPro" id="IPR043519">
    <property type="entry name" value="NT_sf"/>
</dbReference>
<feature type="domain" description="2'-5'-oligoadenylate synthetase 1" evidence="7">
    <location>
        <begin position="167"/>
        <end position="347"/>
    </location>
</feature>
<dbReference type="GeneID" id="117679087"/>
<accession>A0A6P9DLN6</accession>
<comment type="similarity">
    <text evidence="1">Belongs to the 2-5A synthase family.</text>
</comment>
<dbReference type="CDD" id="cd05400">
    <property type="entry name" value="NT_2-5OAS_ClassI-CCAase"/>
    <property type="match status" value="1"/>
</dbReference>
<keyword evidence="8" id="KW-1185">Reference proteome</keyword>
<dbReference type="RefSeq" id="XP_034296623.1">
    <property type="nucleotide sequence ID" value="XM_034440732.2"/>
</dbReference>
<dbReference type="GO" id="GO:0005524">
    <property type="term" value="F:ATP binding"/>
    <property type="evidence" value="ECO:0007669"/>
    <property type="project" value="UniProtKB-KW"/>
</dbReference>
<evidence type="ECO:0000313" key="9">
    <source>
        <dbReference type="RefSeq" id="XP_034296623.1"/>
    </source>
</evidence>
<dbReference type="GO" id="GO:0045071">
    <property type="term" value="P:negative regulation of viral genome replication"/>
    <property type="evidence" value="ECO:0007669"/>
    <property type="project" value="TreeGrafter"/>
</dbReference>
<evidence type="ECO:0000259" key="6">
    <source>
        <dbReference type="Pfam" id="PF01909"/>
    </source>
</evidence>
<evidence type="ECO:0000313" key="8">
    <source>
        <dbReference type="Proteomes" id="UP001652622"/>
    </source>
</evidence>
<dbReference type="Pfam" id="PF10421">
    <property type="entry name" value="OAS1_C"/>
    <property type="match status" value="1"/>
</dbReference>
<protein>
    <submittedName>
        <fullName evidence="9">2'-5'-oligoadenylate synthase 1A-like</fullName>
    </submittedName>
</protein>
<dbReference type="InterPro" id="IPR018952">
    <property type="entry name" value="2-5-oligoAdlate_synth_1_dom2/C"/>
</dbReference>
<dbReference type="GO" id="GO:0005654">
    <property type="term" value="C:nucleoplasm"/>
    <property type="evidence" value="ECO:0007669"/>
    <property type="project" value="TreeGrafter"/>
</dbReference>
<dbReference type="SUPFAM" id="SSF81631">
    <property type="entry name" value="PAP/OAS1 substrate-binding domain"/>
    <property type="match status" value="1"/>
</dbReference>
<dbReference type="Proteomes" id="UP001652622">
    <property type="component" value="Unplaced"/>
</dbReference>
<evidence type="ECO:0000256" key="5">
    <source>
        <dbReference type="ARBA" id="ARBA00023118"/>
    </source>
</evidence>
<dbReference type="OMA" id="RDYEDIC"/>
<keyword evidence="4" id="KW-0694">RNA-binding</keyword>
<dbReference type="InterPro" id="IPR006116">
    <property type="entry name" value="NT_2-5OAS_ClassI-CCAase"/>
</dbReference>